<feature type="transmembrane region" description="Helical" evidence="10">
    <location>
        <begin position="328"/>
        <end position="349"/>
    </location>
</feature>
<dbReference type="InterPro" id="IPR002528">
    <property type="entry name" value="MATE_fam"/>
</dbReference>
<feature type="transmembrane region" description="Helical" evidence="10">
    <location>
        <begin position="174"/>
        <end position="193"/>
    </location>
</feature>
<keyword evidence="4" id="KW-1003">Cell membrane</keyword>
<dbReference type="InterPro" id="IPR048279">
    <property type="entry name" value="MdtK-like"/>
</dbReference>
<evidence type="ECO:0000256" key="7">
    <source>
        <dbReference type="ARBA" id="ARBA00023065"/>
    </source>
</evidence>
<dbReference type="GO" id="GO:0042910">
    <property type="term" value="F:xenobiotic transmembrane transporter activity"/>
    <property type="evidence" value="ECO:0007669"/>
    <property type="project" value="InterPro"/>
</dbReference>
<keyword evidence="5 10" id="KW-0812">Transmembrane</keyword>
<dbReference type="Proteomes" id="UP000019141">
    <property type="component" value="Unassembled WGS sequence"/>
</dbReference>
<feature type="transmembrane region" description="Helical" evidence="10">
    <location>
        <begin position="68"/>
        <end position="88"/>
    </location>
</feature>
<dbReference type="PANTHER" id="PTHR43298">
    <property type="entry name" value="MULTIDRUG RESISTANCE PROTEIN NORM-RELATED"/>
    <property type="match status" value="1"/>
</dbReference>
<keyword evidence="2" id="KW-0813">Transport</keyword>
<dbReference type="GO" id="GO:0015297">
    <property type="term" value="F:antiporter activity"/>
    <property type="evidence" value="ECO:0007669"/>
    <property type="project" value="UniProtKB-KW"/>
</dbReference>
<accession>W4LGF0</accession>
<feature type="transmembrane region" description="Helical" evidence="10">
    <location>
        <begin position="108"/>
        <end position="125"/>
    </location>
</feature>
<evidence type="ECO:0000256" key="5">
    <source>
        <dbReference type="ARBA" id="ARBA00022692"/>
    </source>
</evidence>
<organism evidence="11 12">
    <name type="scientific">Entotheonella factor</name>
    <dbReference type="NCBI Taxonomy" id="1429438"/>
    <lineage>
        <taxon>Bacteria</taxon>
        <taxon>Pseudomonadati</taxon>
        <taxon>Nitrospinota/Tectimicrobiota group</taxon>
        <taxon>Candidatus Tectimicrobiota</taxon>
        <taxon>Candidatus Entotheonellia</taxon>
        <taxon>Candidatus Entotheonellales</taxon>
        <taxon>Candidatus Entotheonellaceae</taxon>
        <taxon>Candidatus Entotheonella</taxon>
    </lineage>
</organism>
<evidence type="ECO:0000256" key="9">
    <source>
        <dbReference type="ARBA" id="ARBA00031636"/>
    </source>
</evidence>
<evidence type="ECO:0000313" key="11">
    <source>
        <dbReference type="EMBL" id="ETW97173.1"/>
    </source>
</evidence>
<dbReference type="GO" id="GO:0005886">
    <property type="term" value="C:plasma membrane"/>
    <property type="evidence" value="ECO:0007669"/>
    <property type="project" value="UniProtKB-SubCell"/>
</dbReference>
<keyword evidence="6 10" id="KW-1133">Transmembrane helix</keyword>
<evidence type="ECO:0000256" key="1">
    <source>
        <dbReference type="ARBA" id="ARBA00004651"/>
    </source>
</evidence>
<dbReference type="Pfam" id="PF01554">
    <property type="entry name" value="MatE"/>
    <property type="match status" value="2"/>
</dbReference>
<dbReference type="InterPro" id="IPR050222">
    <property type="entry name" value="MATE_MdtK"/>
</dbReference>
<evidence type="ECO:0000256" key="6">
    <source>
        <dbReference type="ARBA" id="ARBA00022989"/>
    </source>
</evidence>
<dbReference type="HOGENOM" id="CLU_012893_6_3_7"/>
<evidence type="ECO:0000256" key="10">
    <source>
        <dbReference type="SAM" id="Phobius"/>
    </source>
</evidence>
<dbReference type="PANTHER" id="PTHR43298:SF2">
    <property type="entry name" value="FMN_FAD EXPORTER YEEO-RELATED"/>
    <property type="match status" value="1"/>
</dbReference>
<sequence>MDEAMARRLRAQAAIDDQSWWAEWRATVRLALPLIAAQLGQIAIHTTDVVMMGWLGPQPLAAGILGHQVYFMMWLFGLGVLTAVAPLAAQAIGAQDHERVRKIVQQGLWLALGLALPIGWILWHTETILEWLGQDEGHALAAGSYLRATLWGMGPGLAFGVLRSFVSALSRPRCVMIIMLAGVGLNILSNYALMFGHFGLPRLELVGAGISSSLVNTLMCASLLAYLLWDAQFRGFHLLRHVWCPAWDSMRQILGLGLPIGAAMLCESGMFAGAVFMIGWIGTTELAAHAVAMQCAAVSFMVPLGIAQASTVRVGLAAGRHDLTGIGRAGWTALGLGVGFMAGTGILFLSLPKTLVGFFLDLHGAETAPVVQLAIRYLAIAALFQLVDGAQVVGSSILRGLNDTRIPFGIAAVGYWGVGFGTAYLLGFPLGMEGTGVWLGLASGLAATALAFVWRFHRRERFGLLAAFRGENREDGCNDDR</sequence>
<feature type="transmembrane region" description="Helical" evidence="10">
    <location>
        <begin position="145"/>
        <end position="162"/>
    </location>
</feature>
<feature type="transmembrane region" description="Helical" evidence="10">
    <location>
        <begin position="30"/>
        <end position="56"/>
    </location>
</feature>
<keyword evidence="8 10" id="KW-0472">Membrane</keyword>
<dbReference type="PIRSF" id="PIRSF006603">
    <property type="entry name" value="DinF"/>
    <property type="match status" value="1"/>
</dbReference>
<protein>
    <recommendedName>
        <fullName evidence="9">Multidrug-efflux transporter</fullName>
    </recommendedName>
</protein>
<feature type="transmembrane region" description="Helical" evidence="10">
    <location>
        <begin position="369"/>
        <end position="387"/>
    </location>
</feature>
<keyword evidence="12" id="KW-1185">Reference proteome</keyword>
<feature type="transmembrane region" description="Helical" evidence="10">
    <location>
        <begin position="436"/>
        <end position="454"/>
    </location>
</feature>
<keyword evidence="7" id="KW-0406">Ion transport</keyword>
<feature type="transmembrane region" description="Helical" evidence="10">
    <location>
        <begin position="256"/>
        <end position="281"/>
    </location>
</feature>
<dbReference type="GO" id="GO:0006811">
    <property type="term" value="P:monoatomic ion transport"/>
    <property type="evidence" value="ECO:0007669"/>
    <property type="project" value="UniProtKB-KW"/>
</dbReference>
<evidence type="ECO:0000256" key="2">
    <source>
        <dbReference type="ARBA" id="ARBA00022448"/>
    </source>
</evidence>
<comment type="subcellular location">
    <subcellularLocation>
        <location evidence="1">Cell membrane</location>
        <topology evidence="1">Multi-pass membrane protein</topology>
    </subcellularLocation>
</comment>
<evidence type="ECO:0000256" key="4">
    <source>
        <dbReference type="ARBA" id="ARBA00022475"/>
    </source>
</evidence>
<proteinExistence type="predicted"/>
<evidence type="ECO:0000256" key="3">
    <source>
        <dbReference type="ARBA" id="ARBA00022449"/>
    </source>
</evidence>
<comment type="caution">
    <text evidence="11">The sequence shown here is derived from an EMBL/GenBank/DDBJ whole genome shotgun (WGS) entry which is preliminary data.</text>
</comment>
<feature type="transmembrane region" description="Helical" evidence="10">
    <location>
        <begin position="408"/>
        <end position="430"/>
    </location>
</feature>
<dbReference type="NCBIfam" id="TIGR00797">
    <property type="entry name" value="matE"/>
    <property type="match status" value="1"/>
</dbReference>
<name>W4LGF0_ENTF1</name>
<evidence type="ECO:0000313" key="12">
    <source>
        <dbReference type="Proteomes" id="UP000019141"/>
    </source>
</evidence>
<reference evidence="11 12" key="1">
    <citation type="journal article" date="2014" name="Nature">
        <title>An environmental bacterial taxon with a large and distinct metabolic repertoire.</title>
        <authorList>
            <person name="Wilson M.C."/>
            <person name="Mori T."/>
            <person name="Ruckert C."/>
            <person name="Uria A.R."/>
            <person name="Helf M.J."/>
            <person name="Takada K."/>
            <person name="Gernert C."/>
            <person name="Steffens U.A."/>
            <person name="Heycke N."/>
            <person name="Schmitt S."/>
            <person name="Rinke C."/>
            <person name="Helfrich E.J."/>
            <person name="Brachmann A.O."/>
            <person name="Gurgui C."/>
            <person name="Wakimoto T."/>
            <person name="Kracht M."/>
            <person name="Crusemann M."/>
            <person name="Hentschel U."/>
            <person name="Abe I."/>
            <person name="Matsunaga S."/>
            <person name="Kalinowski J."/>
            <person name="Takeyama H."/>
            <person name="Piel J."/>
        </authorList>
    </citation>
    <scope>NUCLEOTIDE SEQUENCE [LARGE SCALE GENOMIC DNA]</scope>
    <source>
        <strain evidence="12">TSY1</strain>
    </source>
</reference>
<dbReference type="EMBL" id="AZHW01000696">
    <property type="protein sequence ID" value="ETW97173.1"/>
    <property type="molecule type" value="Genomic_DNA"/>
</dbReference>
<feature type="transmembrane region" description="Helical" evidence="10">
    <location>
        <begin position="287"/>
        <end position="307"/>
    </location>
</feature>
<gene>
    <name evidence="11" type="ORF">ETSY1_23675</name>
</gene>
<dbReference type="AlphaFoldDB" id="W4LGF0"/>
<dbReference type="CDD" id="cd13131">
    <property type="entry name" value="MATE_NorM_like"/>
    <property type="match status" value="1"/>
</dbReference>
<keyword evidence="3" id="KW-0050">Antiport</keyword>
<feature type="transmembrane region" description="Helical" evidence="10">
    <location>
        <begin position="205"/>
        <end position="229"/>
    </location>
</feature>
<evidence type="ECO:0000256" key="8">
    <source>
        <dbReference type="ARBA" id="ARBA00023136"/>
    </source>
</evidence>